<keyword evidence="3" id="KW-1185">Reference proteome</keyword>
<gene>
    <name evidence="2" type="ORF">JHL17_32130</name>
</gene>
<dbReference type="RefSeq" id="WP_200198724.1">
    <property type="nucleotide sequence ID" value="NZ_JAENHM010000077.1"/>
</dbReference>
<evidence type="ECO:0000313" key="3">
    <source>
        <dbReference type="Proteomes" id="UP000652760"/>
    </source>
</evidence>
<dbReference type="Proteomes" id="UP000652760">
    <property type="component" value="Unassembled WGS sequence"/>
</dbReference>
<sequence length="243" mass="27355">MTHYGSPSEWTDLLESQVPVILDVVISTWETMPPPAGNELEDTVSEALCRALRQSRNRCDLPFRIDTQMVELDPEAGQDQGRMDIVFSPPVPREEIYFCLECKRLNVREADGVRPYFAEYVRYGMFRFVRGQYSRSVQSGGMLAFVLDGDLARAMAGVESNVGNHHRELGMTTPGIFRASAARPNDDRVRETEHNRGANLGSFIIQHLFMAGDPNTPLRPPRTPGAITKPKKKRSRQMSNITS</sequence>
<name>A0ABS1FF82_9PROT</name>
<organism evidence="2 3">
    <name type="scientific">Azospirillum endophyticum</name>
    <dbReference type="NCBI Taxonomy" id="2800326"/>
    <lineage>
        <taxon>Bacteria</taxon>
        <taxon>Pseudomonadati</taxon>
        <taxon>Pseudomonadota</taxon>
        <taxon>Alphaproteobacteria</taxon>
        <taxon>Rhodospirillales</taxon>
        <taxon>Azospirillaceae</taxon>
        <taxon>Azospirillum</taxon>
    </lineage>
</organism>
<proteinExistence type="predicted"/>
<comment type="caution">
    <text evidence="2">The sequence shown here is derived from an EMBL/GenBank/DDBJ whole genome shotgun (WGS) entry which is preliminary data.</text>
</comment>
<protein>
    <recommendedName>
        <fullName evidence="4">Restriction endonuclease</fullName>
    </recommendedName>
</protein>
<accession>A0ABS1FF82</accession>
<feature type="region of interest" description="Disordered" evidence="1">
    <location>
        <begin position="213"/>
        <end position="243"/>
    </location>
</feature>
<reference evidence="3" key="1">
    <citation type="submission" date="2021-01" db="EMBL/GenBank/DDBJ databases">
        <title>Genome public.</title>
        <authorList>
            <person name="Liu C."/>
            <person name="Sun Q."/>
        </authorList>
    </citation>
    <scope>NUCLEOTIDE SEQUENCE [LARGE SCALE GENOMIC DNA]</scope>
    <source>
        <strain evidence="3">YIM B02556</strain>
    </source>
</reference>
<evidence type="ECO:0000313" key="2">
    <source>
        <dbReference type="EMBL" id="MBK1842055.1"/>
    </source>
</evidence>
<evidence type="ECO:0008006" key="4">
    <source>
        <dbReference type="Google" id="ProtNLM"/>
    </source>
</evidence>
<evidence type="ECO:0000256" key="1">
    <source>
        <dbReference type="SAM" id="MobiDB-lite"/>
    </source>
</evidence>
<dbReference type="EMBL" id="JAENHM010000077">
    <property type="protein sequence ID" value="MBK1842055.1"/>
    <property type="molecule type" value="Genomic_DNA"/>
</dbReference>